<evidence type="ECO:0000313" key="3">
    <source>
        <dbReference type="Proteomes" id="UP000076580"/>
    </source>
</evidence>
<gene>
    <name evidence="2" type="ORF">DCS_07955</name>
</gene>
<name>A0A151GFW1_DRECN</name>
<feature type="region of interest" description="Disordered" evidence="1">
    <location>
        <begin position="74"/>
        <end position="108"/>
    </location>
</feature>
<dbReference type="InParanoid" id="A0A151GFW1"/>
<dbReference type="EMBL" id="LAYC01000003">
    <property type="protein sequence ID" value="KYK55990.1"/>
    <property type="molecule type" value="Genomic_DNA"/>
</dbReference>
<protein>
    <submittedName>
        <fullName evidence="2">Uncharacterized protein</fullName>
    </submittedName>
</protein>
<comment type="caution">
    <text evidence="2">The sequence shown here is derived from an EMBL/GenBank/DDBJ whole genome shotgun (WGS) entry which is preliminary data.</text>
</comment>
<accession>A0A151GFW1</accession>
<dbReference type="Proteomes" id="UP000076580">
    <property type="component" value="Chromosome 03"/>
</dbReference>
<dbReference type="RefSeq" id="XP_040655342.1">
    <property type="nucleotide sequence ID" value="XM_040805238.1"/>
</dbReference>
<sequence>MDVSPSTCRPRRLGQKESYYNGSFYFFTLSCVEADSVSTRGPMPARTSRKLFATAVDDVFGSHFLHTERSLDVGRPTRSASMPVPSVGGPACDPVDDDETYQECPTSG</sequence>
<keyword evidence="3" id="KW-1185">Reference proteome</keyword>
<reference evidence="2 3" key="1">
    <citation type="journal article" date="2016" name="Sci. Rep.">
        <title>Insights into Adaptations to a Near-Obligate Nematode Endoparasitic Lifestyle from the Finished Genome of Drechmeria coniospora.</title>
        <authorList>
            <person name="Zhang L."/>
            <person name="Zhou Z."/>
            <person name="Guo Q."/>
            <person name="Fokkens L."/>
            <person name="Miskei M."/>
            <person name="Pocsi I."/>
            <person name="Zhang W."/>
            <person name="Chen M."/>
            <person name="Wang L."/>
            <person name="Sun Y."/>
            <person name="Donzelli B.G."/>
            <person name="Gibson D.M."/>
            <person name="Nelson D.R."/>
            <person name="Luo J.G."/>
            <person name="Rep M."/>
            <person name="Liu H."/>
            <person name="Yang S."/>
            <person name="Wang J."/>
            <person name="Krasnoff S.B."/>
            <person name="Xu Y."/>
            <person name="Molnar I."/>
            <person name="Lin M."/>
        </authorList>
    </citation>
    <scope>NUCLEOTIDE SEQUENCE [LARGE SCALE GENOMIC DNA]</scope>
    <source>
        <strain evidence="2 3">ARSEF 6962</strain>
    </source>
</reference>
<evidence type="ECO:0000313" key="2">
    <source>
        <dbReference type="EMBL" id="KYK55990.1"/>
    </source>
</evidence>
<proteinExistence type="predicted"/>
<organism evidence="2 3">
    <name type="scientific">Drechmeria coniospora</name>
    <name type="common">Nematophagous fungus</name>
    <name type="synonym">Meria coniospora</name>
    <dbReference type="NCBI Taxonomy" id="98403"/>
    <lineage>
        <taxon>Eukaryota</taxon>
        <taxon>Fungi</taxon>
        <taxon>Dikarya</taxon>
        <taxon>Ascomycota</taxon>
        <taxon>Pezizomycotina</taxon>
        <taxon>Sordariomycetes</taxon>
        <taxon>Hypocreomycetidae</taxon>
        <taxon>Hypocreales</taxon>
        <taxon>Ophiocordycipitaceae</taxon>
        <taxon>Drechmeria</taxon>
    </lineage>
</organism>
<dbReference type="AlphaFoldDB" id="A0A151GFW1"/>
<dbReference type="GeneID" id="63720598"/>
<evidence type="ECO:0000256" key="1">
    <source>
        <dbReference type="SAM" id="MobiDB-lite"/>
    </source>
</evidence>